<dbReference type="InterPro" id="IPR043151">
    <property type="entry name" value="BAH_sf"/>
</dbReference>
<evidence type="ECO:0000313" key="2">
    <source>
        <dbReference type="EMBL" id="RHN75726.1"/>
    </source>
</evidence>
<gene>
    <name evidence="2" type="ORF">MtrunA17_Chr2g0324361</name>
</gene>
<sequence>MAASSTSHCNCVGDYVLLRPTEGNRPTVARVEKFEQDNMDRKRVHVRRFYRPEETVGGRQCFHRNKELFLSDHYDVHSVDTIEGKCFVHAFGKRLAYETANDYFCRFPQ</sequence>
<comment type="caution">
    <text evidence="2">The sequence shown here is derived from an EMBL/GenBank/DDBJ whole genome shotgun (WGS) entry which is preliminary data.</text>
</comment>
<dbReference type="Proteomes" id="UP000265566">
    <property type="component" value="Chromosome 2"/>
</dbReference>
<dbReference type="PANTHER" id="PTHR46364">
    <property type="entry name" value="OS08G0421900 PROTEIN"/>
    <property type="match status" value="1"/>
</dbReference>
<dbReference type="Pfam" id="PF01426">
    <property type="entry name" value="BAH"/>
    <property type="match status" value="1"/>
</dbReference>
<dbReference type="EMBL" id="PSQE01000002">
    <property type="protein sequence ID" value="RHN75726.1"/>
    <property type="molecule type" value="Genomic_DNA"/>
</dbReference>
<dbReference type="GO" id="GO:0003682">
    <property type="term" value="F:chromatin binding"/>
    <property type="evidence" value="ECO:0007669"/>
    <property type="project" value="InterPro"/>
</dbReference>
<accession>A0A396JBS9</accession>
<protein>
    <submittedName>
        <fullName evidence="2">Putative BAH domain-containing protein</fullName>
    </submittedName>
</protein>
<dbReference type="SMART" id="SM00439">
    <property type="entry name" value="BAH"/>
    <property type="match status" value="1"/>
</dbReference>
<dbReference type="AlphaFoldDB" id="A0A396JBS9"/>
<organism evidence="2">
    <name type="scientific">Medicago truncatula</name>
    <name type="common">Barrel medic</name>
    <name type="synonym">Medicago tribuloides</name>
    <dbReference type="NCBI Taxonomy" id="3880"/>
    <lineage>
        <taxon>Eukaryota</taxon>
        <taxon>Viridiplantae</taxon>
        <taxon>Streptophyta</taxon>
        <taxon>Embryophyta</taxon>
        <taxon>Tracheophyta</taxon>
        <taxon>Spermatophyta</taxon>
        <taxon>Magnoliopsida</taxon>
        <taxon>eudicotyledons</taxon>
        <taxon>Gunneridae</taxon>
        <taxon>Pentapetalae</taxon>
        <taxon>rosids</taxon>
        <taxon>fabids</taxon>
        <taxon>Fabales</taxon>
        <taxon>Fabaceae</taxon>
        <taxon>Papilionoideae</taxon>
        <taxon>50 kb inversion clade</taxon>
        <taxon>NPAAA clade</taxon>
        <taxon>Hologalegina</taxon>
        <taxon>IRL clade</taxon>
        <taxon>Trifolieae</taxon>
        <taxon>Medicago</taxon>
    </lineage>
</organism>
<name>A0A396JBS9_MEDTR</name>
<feature type="domain" description="BAH" evidence="1">
    <location>
        <begin position="8"/>
        <end position="109"/>
    </location>
</feature>
<proteinExistence type="predicted"/>
<dbReference type="PROSITE" id="PS51038">
    <property type="entry name" value="BAH"/>
    <property type="match status" value="1"/>
</dbReference>
<evidence type="ECO:0000259" key="1">
    <source>
        <dbReference type="PROSITE" id="PS51038"/>
    </source>
</evidence>
<dbReference type="Gramene" id="rna11966">
    <property type="protein sequence ID" value="RHN75726.1"/>
    <property type="gene ID" value="gene11966"/>
</dbReference>
<reference evidence="2" key="1">
    <citation type="journal article" date="2018" name="Nat. Plants">
        <title>Whole-genome landscape of Medicago truncatula symbiotic genes.</title>
        <authorList>
            <person name="Pecrix Y."/>
            <person name="Gamas P."/>
            <person name="Carrere S."/>
        </authorList>
    </citation>
    <scope>NUCLEOTIDE SEQUENCE</scope>
    <source>
        <tissue evidence="2">Leaves</tissue>
    </source>
</reference>
<dbReference type="Gene3D" id="2.30.30.490">
    <property type="match status" value="1"/>
</dbReference>
<dbReference type="InterPro" id="IPR001025">
    <property type="entry name" value="BAH_dom"/>
</dbReference>